<keyword evidence="2" id="KW-1185">Reference proteome</keyword>
<dbReference type="Proteomes" id="UP000078532">
    <property type="component" value="Unassembled WGS sequence"/>
</dbReference>
<accession>A0A1B7LIJ5</accession>
<evidence type="ECO:0000313" key="2">
    <source>
        <dbReference type="Proteomes" id="UP000078532"/>
    </source>
</evidence>
<comment type="caution">
    <text evidence="1">The sequence shown here is derived from an EMBL/GenBank/DDBJ whole genome shotgun (WGS) entry which is preliminary data.</text>
</comment>
<reference evidence="1 2" key="1">
    <citation type="submission" date="2016-04" db="EMBL/GenBank/DDBJ databases">
        <authorList>
            <person name="Evans L.H."/>
            <person name="Alamgir A."/>
            <person name="Owens N."/>
            <person name="Weber N.D."/>
            <person name="Virtaneva K."/>
            <person name="Barbian K."/>
            <person name="Babar A."/>
            <person name="Rosenke K."/>
        </authorList>
    </citation>
    <scope>NUCLEOTIDE SEQUENCE [LARGE SCALE GENOMIC DNA]</scope>
    <source>
        <strain evidence="1 2">LMa1</strain>
    </source>
</reference>
<dbReference type="STRING" id="1838280.A6M21_02930"/>
<dbReference type="AlphaFoldDB" id="A0A1B7LIJ5"/>
<proteinExistence type="predicted"/>
<gene>
    <name evidence="1" type="ORF">A6M21_02930</name>
</gene>
<sequence length="105" mass="12031">MIRLKEQKPSFEQFLNGLLETARERVPACDAATPWLSTGDGAVRAAILDEFKRRVEKQYGTELVVEPDLISLDRPLESIAVQLYHVFSTVHLMERINAKIRSRLH</sequence>
<dbReference type="EMBL" id="LYVF01000013">
    <property type="protein sequence ID" value="OAT86398.1"/>
    <property type="molecule type" value="Genomic_DNA"/>
</dbReference>
<organism evidence="1 2">
    <name type="scientific">Desulfotomaculum copahuensis</name>
    <dbReference type="NCBI Taxonomy" id="1838280"/>
    <lineage>
        <taxon>Bacteria</taxon>
        <taxon>Bacillati</taxon>
        <taxon>Bacillota</taxon>
        <taxon>Clostridia</taxon>
        <taxon>Eubacteriales</taxon>
        <taxon>Desulfotomaculaceae</taxon>
        <taxon>Desulfotomaculum</taxon>
    </lineage>
</organism>
<evidence type="ECO:0000313" key="1">
    <source>
        <dbReference type="EMBL" id="OAT86398.1"/>
    </source>
</evidence>
<name>A0A1B7LIJ5_9FIRM</name>
<protein>
    <submittedName>
        <fullName evidence="1">Uncharacterized protein</fullName>
    </submittedName>
</protein>